<evidence type="ECO:0000259" key="5">
    <source>
        <dbReference type="Pfam" id="PF01321"/>
    </source>
</evidence>
<reference evidence="7" key="1">
    <citation type="journal article" date="2012" name="PLoS ONE">
        <title>Gene sets for utilization of primary and secondary nutrition supplies in the distal gut of endangered iberian lynx.</title>
        <authorList>
            <person name="Alcaide M."/>
            <person name="Messina E."/>
            <person name="Richter M."/>
            <person name="Bargiela R."/>
            <person name="Peplies J."/>
            <person name="Huws S.A."/>
            <person name="Newbold C.J."/>
            <person name="Golyshin P.N."/>
            <person name="Simon M.A."/>
            <person name="Lopez G."/>
            <person name="Yakimov M.M."/>
            <person name="Ferrer M."/>
        </authorList>
    </citation>
    <scope>NUCLEOTIDE SEQUENCE</scope>
</reference>
<dbReference type="GO" id="GO:0070006">
    <property type="term" value="F:metalloaminopeptidase activity"/>
    <property type="evidence" value="ECO:0007669"/>
    <property type="project" value="InterPro"/>
</dbReference>
<dbReference type="GO" id="GO:0046872">
    <property type="term" value="F:metal ion binding"/>
    <property type="evidence" value="ECO:0007669"/>
    <property type="project" value="UniProtKB-KW"/>
</dbReference>
<dbReference type="Gene3D" id="3.40.350.10">
    <property type="entry name" value="Creatinase/prolidase N-terminal domain"/>
    <property type="match status" value="2"/>
</dbReference>
<dbReference type="FunFam" id="3.90.230.10:FF:000009">
    <property type="entry name" value="xaa-Pro aminopeptidase 2"/>
    <property type="match status" value="1"/>
</dbReference>
<proteinExistence type="inferred from homology"/>
<organism evidence="7">
    <name type="scientific">gut metagenome</name>
    <dbReference type="NCBI Taxonomy" id="749906"/>
    <lineage>
        <taxon>unclassified sequences</taxon>
        <taxon>metagenomes</taxon>
        <taxon>organismal metagenomes</taxon>
    </lineage>
</organism>
<dbReference type="PANTHER" id="PTHR43763:SF6">
    <property type="entry name" value="XAA-PRO AMINOPEPTIDASE 1"/>
    <property type="match status" value="1"/>
</dbReference>
<comment type="caution">
    <text evidence="7">The sequence shown here is derived from an EMBL/GenBank/DDBJ whole genome shotgun (WGS) entry which is preliminary data.</text>
</comment>
<sequence length="606" mass="68429">MQETDNKLDAMMVIENRLTALRQWMKEHNILAYVVPTVDPHNNEFVHDHFKCREWLSGFTGSAGLLIVTYNDAALWVDSRYTLQAQEQIGFTSIKLMKDAKDDKHISPWFWIGQKLANLQPEGVVAHCCESMLTLSMIQAAADCRVKLCSAPDAFDTIWTERPAIVPQPIERMAKRYTGTPIKSGLDKVAKRLCAMAPDRDYLFNDLCDIAYILNLRGHDIPYTPVFFAYLLYRAADNSFTLFTHQETLTEEARASLDKNEVKVLPYEMAMDNVSATCMYDPDTVTQMILNRATNGLAIPSPIVQLRMIKTNKEQESIREAMILDGVAMVTFLRELEQAMQIEGMVLTEMDIATRLTELRAKSDKFIEPSFTTIAAYGPNGAVVHYEPEKDSAAKLQPKGLLLLDSGGQYQCGTTDITRTIALGPVTREESQAYTYALKAHLALARAIFPEGISGVQLDAICRQELWNVGYDFGHGTGHGVGMHLCVHEGPMQIRKEVRPDTVIPFKPGIVVTNEPGIYVEGKFGVRIENVMVCLPWSKTPFGEFCYFDQLTLCPYDLRPVDFSLLTDQEVEQINYYHGLVREVLMPYLTETADKQYLEWATQPIE</sequence>
<evidence type="ECO:0000259" key="4">
    <source>
        <dbReference type="Pfam" id="PF00557"/>
    </source>
</evidence>
<accession>J9GF76</accession>
<dbReference type="InterPro" id="IPR000587">
    <property type="entry name" value="Creatinase_N"/>
</dbReference>
<protein>
    <submittedName>
        <fullName evidence="7">Peptidase, M24 family protein</fullName>
    </submittedName>
</protein>
<gene>
    <name evidence="7" type="ORF">EVA_05881</name>
</gene>
<evidence type="ECO:0000313" key="7">
    <source>
        <dbReference type="EMBL" id="EJX06012.1"/>
    </source>
</evidence>
<dbReference type="Pfam" id="PF00557">
    <property type="entry name" value="Peptidase_M24"/>
    <property type="match status" value="1"/>
</dbReference>
<keyword evidence="2" id="KW-0479">Metal-binding</keyword>
<dbReference type="Gene3D" id="3.90.230.10">
    <property type="entry name" value="Creatinase/methionine aminopeptidase superfamily"/>
    <property type="match status" value="1"/>
</dbReference>
<feature type="domain" description="Peptidase M24" evidence="4">
    <location>
        <begin position="316"/>
        <end position="533"/>
    </location>
</feature>
<dbReference type="InterPro" id="IPR000994">
    <property type="entry name" value="Pept_M24"/>
</dbReference>
<dbReference type="InterPro" id="IPR001131">
    <property type="entry name" value="Peptidase_M24B_aminopep-P_CS"/>
</dbReference>
<feature type="domain" description="Creatinase N-terminal" evidence="5">
    <location>
        <begin position="17"/>
        <end position="99"/>
    </location>
</feature>
<dbReference type="SUPFAM" id="SSF55920">
    <property type="entry name" value="Creatinase/aminopeptidase"/>
    <property type="match status" value="1"/>
</dbReference>
<dbReference type="GO" id="GO:0005737">
    <property type="term" value="C:cytoplasm"/>
    <property type="evidence" value="ECO:0007669"/>
    <property type="project" value="UniProtKB-ARBA"/>
</dbReference>
<dbReference type="InterPro" id="IPR033740">
    <property type="entry name" value="Pept_M24B"/>
</dbReference>
<evidence type="ECO:0000256" key="3">
    <source>
        <dbReference type="ARBA" id="ARBA00022801"/>
    </source>
</evidence>
<feature type="domain" description="Peptidase M24 C-terminal" evidence="6">
    <location>
        <begin position="544"/>
        <end position="605"/>
    </location>
</feature>
<dbReference type="SUPFAM" id="SSF53092">
    <property type="entry name" value="Creatinase/prolidase N-terminal domain"/>
    <property type="match status" value="1"/>
</dbReference>
<dbReference type="CDD" id="cd01085">
    <property type="entry name" value="APP"/>
    <property type="match status" value="1"/>
</dbReference>
<dbReference type="AlphaFoldDB" id="J9GF76"/>
<evidence type="ECO:0000259" key="6">
    <source>
        <dbReference type="Pfam" id="PF16188"/>
    </source>
</evidence>
<dbReference type="InterPro" id="IPR036005">
    <property type="entry name" value="Creatinase/aminopeptidase-like"/>
</dbReference>
<comment type="similarity">
    <text evidence="1">Belongs to the peptidase M24B family.</text>
</comment>
<dbReference type="InterPro" id="IPR032416">
    <property type="entry name" value="Peptidase_M24_C"/>
</dbReference>
<dbReference type="Pfam" id="PF16188">
    <property type="entry name" value="Peptidase_M24_C"/>
    <property type="match status" value="1"/>
</dbReference>
<dbReference type="PROSITE" id="PS00491">
    <property type="entry name" value="PROLINE_PEPTIDASE"/>
    <property type="match status" value="1"/>
</dbReference>
<dbReference type="InterPro" id="IPR029149">
    <property type="entry name" value="Creatin/AminoP/Spt16_N"/>
</dbReference>
<name>J9GF76_9ZZZZ</name>
<dbReference type="InterPro" id="IPR050422">
    <property type="entry name" value="X-Pro_aminopeptidase_P"/>
</dbReference>
<dbReference type="Pfam" id="PF16189">
    <property type="entry name" value="Creatinase_N_2"/>
    <property type="match status" value="1"/>
</dbReference>
<evidence type="ECO:0000256" key="1">
    <source>
        <dbReference type="ARBA" id="ARBA00008766"/>
    </source>
</evidence>
<dbReference type="PANTHER" id="PTHR43763">
    <property type="entry name" value="XAA-PRO AMINOPEPTIDASE 1"/>
    <property type="match status" value="1"/>
</dbReference>
<keyword evidence="3" id="KW-0378">Hydrolase</keyword>
<evidence type="ECO:0000256" key="2">
    <source>
        <dbReference type="ARBA" id="ARBA00022723"/>
    </source>
</evidence>
<dbReference type="Pfam" id="PF01321">
    <property type="entry name" value="Creatinase_N"/>
    <property type="match status" value="1"/>
</dbReference>
<dbReference type="EMBL" id="AMCI01001294">
    <property type="protein sequence ID" value="EJX06012.1"/>
    <property type="molecule type" value="Genomic_DNA"/>
</dbReference>